<dbReference type="AlphaFoldDB" id="A0A6G7B7J2"/>
<dbReference type="PANTHER" id="PTHR43481:SF4">
    <property type="entry name" value="GLYCEROL-1-PHOSPHATE PHOSPHOHYDROLASE 1-RELATED"/>
    <property type="match status" value="1"/>
</dbReference>
<sequence>MLKGLIFDLDGVLTDSARYHLAAWSQLAEKLGIHLDAKAGDGLRGLSRMDSLNLILKFGHQEDKYTEAQKEEFAAEKNSLYVESIKAMTASDILPGIEQLLTDAKKQGLKLAIASASKNAPTILNQLNIMDKFDAIVDPSTLHKGKPDPEIYQKAQELLGLESDEVISFEDAAAGVASIKAAGQFAVGIGDEKVMAAADYIVSDTGKLRLEEIEAAFDQK</sequence>
<feature type="binding site" evidence="3">
    <location>
        <begin position="43"/>
        <end position="48"/>
    </location>
    <ligand>
        <name>substrate</name>
    </ligand>
</feature>
<dbReference type="InterPro" id="IPR010972">
    <property type="entry name" value="Beta-PGM"/>
</dbReference>
<comment type="cofactor">
    <cofactor evidence="4">
        <name>Mg(2+)</name>
        <dbReference type="ChEBI" id="CHEBI:18420"/>
    </cofactor>
    <text evidence="4">Binds 2 magnesium ions per subunit.</text>
</comment>
<dbReference type="InterPro" id="IPR023214">
    <property type="entry name" value="HAD_sf"/>
</dbReference>
<dbReference type="Proteomes" id="UP000501676">
    <property type="component" value="Chromosome"/>
</dbReference>
<feature type="binding site" evidence="4">
    <location>
        <position position="170"/>
    </location>
    <ligand>
        <name>Mg(2+)</name>
        <dbReference type="ChEBI" id="CHEBI:18420"/>
    </ligand>
</feature>
<reference evidence="6 7" key="1">
    <citation type="submission" date="2020-02" db="EMBL/GenBank/DDBJ databases">
        <title>Complete genome sequences of six Lactobacillus iners strains isolated from the human vagina.</title>
        <authorList>
            <person name="France M.T."/>
            <person name="Rutt L."/>
            <person name="Narina S."/>
            <person name="Arbaugh S."/>
            <person name="Humphrys M.S."/>
            <person name="Ma B."/>
            <person name="Hayward M.R."/>
            <person name="Relman D."/>
            <person name="Kwon D.S."/>
            <person name="Ravel J."/>
        </authorList>
    </citation>
    <scope>NUCLEOTIDE SEQUENCE [LARGE SCALE GENOMIC DNA]</scope>
    <source>
        <strain evidence="6 7">C0210C1</strain>
    </source>
</reference>
<comment type="similarity">
    <text evidence="1">Belongs to the HAD-like hydrolase superfamily. CbbY/CbbZ/Gph/YieH family.</text>
</comment>
<keyword evidence="4" id="KW-0479">Metal-binding</keyword>
<dbReference type="InterPro" id="IPR051806">
    <property type="entry name" value="HAD-like_SPP"/>
</dbReference>
<dbReference type="InterPro" id="IPR036412">
    <property type="entry name" value="HAD-like_sf"/>
</dbReference>
<dbReference type="PRINTS" id="PR00413">
    <property type="entry name" value="HADHALOGNASE"/>
</dbReference>
<dbReference type="RefSeq" id="WP_006732156.1">
    <property type="nucleotide sequence ID" value="NZ_CP049223.1"/>
</dbReference>
<dbReference type="CDD" id="cd02598">
    <property type="entry name" value="HAD_BPGM"/>
    <property type="match status" value="1"/>
</dbReference>
<dbReference type="Pfam" id="PF00702">
    <property type="entry name" value="Hydrolase"/>
    <property type="match status" value="1"/>
</dbReference>
<evidence type="ECO:0000256" key="5">
    <source>
        <dbReference type="PIRSR" id="PIRSR610972-4"/>
    </source>
</evidence>
<dbReference type="EMBL" id="CP049228">
    <property type="protein sequence ID" value="QIH23289.1"/>
    <property type="molecule type" value="Genomic_DNA"/>
</dbReference>
<feature type="binding site" evidence="3">
    <location>
        <begin position="8"/>
        <end position="10"/>
    </location>
    <ligand>
        <name>substrate</name>
    </ligand>
</feature>
<dbReference type="PANTHER" id="PTHR43481">
    <property type="entry name" value="FRUCTOSE-1-PHOSPHATE PHOSPHATASE"/>
    <property type="match status" value="1"/>
</dbReference>
<dbReference type="Gene3D" id="1.10.150.240">
    <property type="entry name" value="Putative phosphatase, domain 2"/>
    <property type="match status" value="1"/>
</dbReference>
<dbReference type="GO" id="GO:0050308">
    <property type="term" value="F:sugar-phosphatase activity"/>
    <property type="evidence" value="ECO:0007669"/>
    <property type="project" value="TreeGrafter"/>
</dbReference>
<keyword evidence="6" id="KW-0413">Isomerase</keyword>
<evidence type="ECO:0000256" key="2">
    <source>
        <dbReference type="PIRSR" id="PIRSR610972-1"/>
    </source>
</evidence>
<gene>
    <name evidence="6" type="primary">pgmB</name>
    <name evidence="6" type="ORF">G6Z83_00450</name>
</gene>
<dbReference type="GO" id="GO:0000287">
    <property type="term" value="F:magnesium ion binding"/>
    <property type="evidence" value="ECO:0007669"/>
    <property type="project" value="InterPro"/>
</dbReference>
<dbReference type="GeneID" id="93220904"/>
<feature type="binding site" evidence="3">
    <location>
        <position position="51"/>
    </location>
    <ligand>
        <name>substrate</name>
    </ligand>
</feature>
<dbReference type="InterPro" id="IPR006439">
    <property type="entry name" value="HAD-SF_hydro_IA"/>
</dbReference>
<dbReference type="GO" id="GO:0005975">
    <property type="term" value="P:carbohydrate metabolic process"/>
    <property type="evidence" value="ECO:0007669"/>
    <property type="project" value="InterPro"/>
</dbReference>
<evidence type="ECO:0000256" key="4">
    <source>
        <dbReference type="PIRSR" id="PIRSR610972-3"/>
    </source>
</evidence>
<dbReference type="NCBIfam" id="TIGR01990">
    <property type="entry name" value="bPGM"/>
    <property type="match status" value="1"/>
</dbReference>
<name>A0A6G7B7J2_9LACO</name>
<dbReference type="EC" id="5.4.2.6" evidence="6"/>
<dbReference type="SFLD" id="SFLDS00003">
    <property type="entry name" value="Haloacid_Dehalogenase"/>
    <property type="match status" value="1"/>
</dbReference>
<dbReference type="SFLD" id="SFLDG01129">
    <property type="entry name" value="C1.5:_HAD__Beta-PGM__Phosphata"/>
    <property type="match status" value="1"/>
</dbReference>
<dbReference type="SFLD" id="SFLDG01135">
    <property type="entry name" value="C1.5.6:_HAD__Beta-PGM__Phospha"/>
    <property type="match status" value="1"/>
</dbReference>
<feature type="site" description="Important for catalytic activity and assists the phosphoryl transfer reaction to Asp8 by balancing charge and orienting the reacting groups" evidence="5">
    <location>
        <position position="146"/>
    </location>
</feature>
<feature type="site" description="Important for catalytic activity and assists the phosphoryl transfer reaction to Asp8 by balancing charge and orienting the reacting groups" evidence="5">
    <location>
        <position position="115"/>
    </location>
</feature>
<protein>
    <submittedName>
        <fullName evidence="6">Beta-phosphoglucomutase</fullName>
        <ecNumber evidence="6">5.4.2.6</ecNumber>
    </submittedName>
</protein>
<dbReference type="Gene3D" id="3.40.50.1000">
    <property type="entry name" value="HAD superfamily/HAD-like"/>
    <property type="match status" value="1"/>
</dbReference>
<feature type="binding site" evidence="4">
    <location>
        <position position="8"/>
    </location>
    <ligand>
        <name>Mg(2+)</name>
        <dbReference type="ChEBI" id="CHEBI:18420"/>
    </ligand>
</feature>
<feature type="binding site" evidence="3">
    <location>
        <position position="77"/>
    </location>
    <ligand>
        <name>substrate</name>
    </ligand>
</feature>
<feature type="binding site" evidence="3">
    <location>
        <position position="24"/>
    </location>
    <ligand>
        <name>substrate</name>
    </ligand>
</feature>
<dbReference type="GO" id="GO:0008801">
    <property type="term" value="F:beta-phosphoglucomutase activity"/>
    <property type="evidence" value="ECO:0007669"/>
    <property type="project" value="UniProtKB-EC"/>
</dbReference>
<feature type="binding site" evidence="3">
    <location>
        <position position="146"/>
    </location>
    <ligand>
        <name>substrate</name>
    </ligand>
</feature>
<evidence type="ECO:0000313" key="7">
    <source>
        <dbReference type="Proteomes" id="UP000501676"/>
    </source>
</evidence>
<feature type="binding site" evidence="4">
    <location>
        <position position="10"/>
    </location>
    <ligand>
        <name>Mg(2+)</name>
        <dbReference type="ChEBI" id="CHEBI:18420"/>
    </ligand>
</feature>
<feature type="binding site" evidence="3">
    <location>
        <begin position="115"/>
        <end position="119"/>
    </location>
    <ligand>
        <name>substrate</name>
    </ligand>
</feature>
<dbReference type="NCBIfam" id="TIGR02009">
    <property type="entry name" value="PGMB-YQAB-SF"/>
    <property type="match status" value="1"/>
</dbReference>
<dbReference type="NCBIfam" id="TIGR01509">
    <property type="entry name" value="HAD-SF-IA-v3"/>
    <property type="match status" value="1"/>
</dbReference>
<evidence type="ECO:0000256" key="3">
    <source>
        <dbReference type="PIRSR" id="PIRSR610972-2"/>
    </source>
</evidence>
<organism evidence="6 7">
    <name type="scientific">Lactobacillus iners</name>
    <dbReference type="NCBI Taxonomy" id="147802"/>
    <lineage>
        <taxon>Bacteria</taxon>
        <taxon>Bacillati</taxon>
        <taxon>Bacillota</taxon>
        <taxon>Bacilli</taxon>
        <taxon>Lactobacillales</taxon>
        <taxon>Lactobacillaceae</taxon>
        <taxon>Lactobacillus</taxon>
    </lineage>
</organism>
<dbReference type="InterPro" id="IPR023198">
    <property type="entry name" value="PGP-like_dom2"/>
</dbReference>
<dbReference type="InterPro" id="IPR010976">
    <property type="entry name" value="B-phosphoglucomutase_hydrolase"/>
</dbReference>
<feature type="active site" description="Nucleophile" evidence="2">
    <location>
        <position position="8"/>
    </location>
</feature>
<evidence type="ECO:0000256" key="1">
    <source>
        <dbReference type="ARBA" id="ARBA00006171"/>
    </source>
</evidence>
<accession>A0A6G7B7J2</accession>
<dbReference type="SUPFAM" id="SSF56784">
    <property type="entry name" value="HAD-like"/>
    <property type="match status" value="1"/>
</dbReference>
<proteinExistence type="inferred from homology"/>
<feature type="binding site" evidence="4">
    <location>
        <position position="171"/>
    </location>
    <ligand>
        <name>Mg(2+)</name>
        <dbReference type="ChEBI" id="CHEBI:18420"/>
    </ligand>
</feature>
<keyword evidence="4" id="KW-0460">Magnesium</keyword>
<evidence type="ECO:0000313" key="6">
    <source>
        <dbReference type="EMBL" id="QIH23289.1"/>
    </source>
</evidence>
<feature type="active site" description="Proton donor/acceptor" evidence="2">
    <location>
        <position position="10"/>
    </location>
</feature>